<reference evidence="6 7" key="1">
    <citation type="journal article" date="2018" name="Genome Biol. Evol.">
        <title>Multiple Roots of Fruiting Body Formation in Amoebozoa.</title>
        <authorList>
            <person name="Hillmann F."/>
            <person name="Forbes G."/>
            <person name="Novohradska S."/>
            <person name="Ferling I."/>
            <person name="Riege K."/>
            <person name="Groth M."/>
            <person name="Westermann M."/>
            <person name="Marz M."/>
            <person name="Spaller T."/>
            <person name="Winckler T."/>
            <person name="Schaap P."/>
            <person name="Glockner G."/>
        </authorList>
    </citation>
    <scope>NUCLEOTIDE SEQUENCE [LARGE SCALE GENOMIC DNA]</scope>
    <source>
        <strain evidence="6 7">Jena</strain>
    </source>
</reference>
<sequence length="148" mass="17527">MTVVIHEPNNKTNDIASTKEIPLETCDKELTTNDFRIDFKRREAPQMNISSIISPFNFPDRSSAQPRVFFYDPSAKDNKQKTDSKNSPRRAFTASQKEELNRFYMRSPYPSFEEREQLASRFQTSSRHIQVWFQNQRSRWEKLSPITD</sequence>
<keyword evidence="2 3" id="KW-0238">DNA-binding</keyword>
<evidence type="ECO:0000313" key="6">
    <source>
        <dbReference type="EMBL" id="PRP85033.1"/>
    </source>
</evidence>
<dbReference type="SMART" id="SM00389">
    <property type="entry name" value="HOX"/>
    <property type="match status" value="1"/>
</dbReference>
<evidence type="ECO:0000259" key="5">
    <source>
        <dbReference type="PROSITE" id="PS50071"/>
    </source>
</evidence>
<evidence type="ECO:0000256" key="3">
    <source>
        <dbReference type="RuleBase" id="RU000682"/>
    </source>
</evidence>
<dbReference type="GO" id="GO:0005634">
    <property type="term" value="C:nucleus"/>
    <property type="evidence" value="ECO:0007669"/>
    <property type="project" value="UniProtKB-SubCell"/>
</dbReference>
<dbReference type="CDD" id="cd00086">
    <property type="entry name" value="homeodomain"/>
    <property type="match status" value="1"/>
</dbReference>
<gene>
    <name evidence="6" type="ORF">PROFUN_07321</name>
</gene>
<keyword evidence="7" id="KW-1185">Reference proteome</keyword>
<evidence type="ECO:0000256" key="2">
    <source>
        <dbReference type="PROSITE-ProRule" id="PRU00108"/>
    </source>
</evidence>
<comment type="caution">
    <text evidence="6">The sequence shown here is derived from an EMBL/GenBank/DDBJ whole genome shotgun (WGS) entry which is preliminary data.</text>
</comment>
<dbReference type="AlphaFoldDB" id="A0A2P6NM60"/>
<name>A0A2P6NM60_9EUKA</name>
<dbReference type="InterPro" id="IPR001356">
    <property type="entry name" value="HD"/>
</dbReference>
<feature type="DNA-binding region" description="Homeobox" evidence="2">
    <location>
        <begin position="85"/>
        <end position="144"/>
    </location>
</feature>
<evidence type="ECO:0000256" key="4">
    <source>
        <dbReference type="SAM" id="MobiDB-lite"/>
    </source>
</evidence>
<feature type="region of interest" description="Disordered" evidence="4">
    <location>
        <begin position="71"/>
        <end position="93"/>
    </location>
</feature>
<keyword evidence="2 3" id="KW-0371">Homeobox</keyword>
<feature type="compositionally biased region" description="Basic and acidic residues" evidence="4">
    <location>
        <begin position="74"/>
        <end position="86"/>
    </location>
</feature>
<accession>A0A2P6NM60</accession>
<protein>
    <submittedName>
        <fullName evidence="6">Retinal homeobox protein Rx2-like</fullName>
    </submittedName>
</protein>
<evidence type="ECO:0000313" key="7">
    <source>
        <dbReference type="Proteomes" id="UP000241769"/>
    </source>
</evidence>
<dbReference type="GO" id="GO:0000976">
    <property type="term" value="F:transcription cis-regulatory region binding"/>
    <property type="evidence" value="ECO:0007669"/>
    <property type="project" value="TreeGrafter"/>
</dbReference>
<dbReference type="InterPro" id="IPR009057">
    <property type="entry name" value="Homeodomain-like_sf"/>
</dbReference>
<evidence type="ECO:0000256" key="1">
    <source>
        <dbReference type="ARBA" id="ARBA00004123"/>
    </source>
</evidence>
<feature type="domain" description="Homeobox" evidence="5">
    <location>
        <begin position="83"/>
        <end position="143"/>
    </location>
</feature>
<dbReference type="GO" id="GO:0006355">
    <property type="term" value="P:regulation of DNA-templated transcription"/>
    <property type="evidence" value="ECO:0007669"/>
    <property type="project" value="TreeGrafter"/>
</dbReference>
<proteinExistence type="predicted"/>
<dbReference type="PANTHER" id="PTHR24323:SF7">
    <property type="entry name" value="HOMEOBOX DOMAIN-CONTAINING PROTEIN"/>
    <property type="match status" value="1"/>
</dbReference>
<dbReference type="EMBL" id="MDYQ01000052">
    <property type="protein sequence ID" value="PRP85033.1"/>
    <property type="molecule type" value="Genomic_DNA"/>
</dbReference>
<dbReference type="STRING" id="1890364.A0A2P6NM60"/>
<dbReference type="PANTHER" id="PTHR24323">
    <property type="entry name" value="CEH-10 HOMEODOMAIN-CONTAINING HOMOLOG"/>
    <property type="match status" value="1"/>
</dbReference>
<dbReference type="InterPro" id="IPR051775">
    <property type="entry name" value="Homeobox_domain"/>
</dbReference>
<keyword evidence="2 3" id="KW-0539">Nucleus</keyword>
<dbReference type="Gene3D" id="1.10.10.60">
    <property type="entry name" value="Homeodomain-like"/>
    <property type="match status" value="1"/>
</dbReference>
<dbReference type="PROSITE" id="PS50071">
    <property type="entry name" value="HOMEOBOX_2"/>
    <property type="match status" value="1"/>
</dbReference>
<organism evidence="6 7">
    <name type="scientific">Planoprotostelium fungivorum</name>
    <dbReference type="NCBI Taxonomy" id="1890364"/>
    <lineage>
        <taxon>Eukaryota</taxon>
        <taxon>Amoebozoa</taxon>
        <taxon>Evosea</taxon>
        <taxon>Variosea</taxon>
        <taxon>Cavosteliida</taxon>
        <taxon>Cavosteliaceae</taxon>
        <taxon>Planoprotostelium</taxon>
    </lineage>
</organism>
<dbReference type="InParanoid" id="A0A2P6NM60"/>
<dbReference type="Proteomes" id="UP000241769">
    <property type="component" value="Unassembled WGS sequence"/>
</dbReference>
<dbReference type="Pfam" id="PF00046">
    <property type="entry name" value="Homeodomain"/>
    <property type="match status" value="1"/>
</dbReference>
<dbReference type="SUPFAM" id="SSF46689">
    <property type="entry name" value="Homeodomain-like"/>
    <property type="match status" value="1"/>
</dbReference>
<comment type="subcellular location">
    <subcellularLocation>
        <location evidence="1 2 3">Nucleus</location>
    </subcellularLocation>
</comment>